<proteinExistence type="predicted"/>
<dbReference type="KEGG" id="cti:RALTA_B1048"/>
<accession>B3R9T0</accession>
<feature type="signal peptide" evidence="2">
    <location>
        <begin position="1"/>
        <end position="30"/>
    </location>
</feature>
<keyword evidence="1" id="KW-1133">Transmembrane helix</keyword>
<dbReference type="HOGENOM" id="CLU_2000107_0_0_4"/>
<name>B3R9T0_CUPTR</name>
<keyword evidence="1" id="KW-0812">Transmembrane</keyword>
<dbReference type="AlphaFoldDB" id="B3R9T0"/>
<evidence type="ECO:0000256" key="1">
    <source>
        <dbReference type="SAM" id="Phobius"/>
    </source>
</evidence>
<gene>
    <name evidence="3" type="ordered locus">RALTA_B1048</name>
</gene>
<feature type="chain" id="PRO_5002798089" evidence="2">
    <location>
        <begin position="31"/>
        <end position="124"/>
    </location>
</feature>
<reference evidence="3 4" key="1">
    <citation type="journal article" date="2008" name="Genome Res.">
        <title>Genome sequence of the beta-rhizobium Cupriavidus taiwanensis and comparative genomics of rhizobia.</title>
        <authorList>
            <person name="Amadou C."/>
            <person name="Pascal G."/>
            <person name="Mangenot S."/>
            <person name="Glew M."/>
            <person name="Bontemps C."/>
            <person name="Capela D."/>
            <person name="Carrere S."/>
            <person name="Cruveiller S."/>
            <person name="Dossat C."/>
            <person name="Lajus A."/>
            <person name="Marchetti M."/>
            <person name="Poinsot V."/>
            <person name="Rouy Z."/>
            <person name="Servin B."/>
            <person name="Saad M."/>
            <person name="Schenowitz C."/>
            <person name="Barbe V."/>
            <person name="Batut J."/>
            <person name="Medigue C."/>
            <person name="Masson-Boivin C."/>
        </authorList>
    </citation>
    <scope>NUCLEOTIDE SEQUENCE [LARGE SCALE GENOMIC DNA]</scope>
    <source>
        <strain evidence="4">DSM 17343 / BCRC 17206 / CCUG 44338 / CIP 107171 / LMG 19424 / R1</strain>
    </source>
</reference>
<feature type="transmembrane region" description="Helical" evidence="1">
    <location>
        <begin position="70"/>
        <end position="91"/>
    </location>
</feature>
<sequence length="124" mass="12822">MLSVKVPSAAVVAVPLPFAHLAWTVAPPNAAPTAAVPVIFVAAGAVAVESPPPPPQAVSTAAARPVKNRCFAFIPVLISVVFLLWQGAAWWNTGSCRTPPTGRLTRPAGAIFREIPDGAQPALR</sequence>
<keyword evidence="2" id="KW-0732">Signal</keyword>
<dbReference type="EMBL" id="CU633750">
    <property type="protein sequence ID" value="CAQ71655.1"/>
    <property type="molecule type" value="Genomic_DNA"/>
</dbReference>
<keyword evidence="4" id="KW-1185">Reference proteome</keyword>
<organism evidence="3 4">
    <name type="scientific">Cupriavidus taiwanensis (strain DSM 17343 / BCRC 17206 / CCUG 44338 / CIP 107171 / LMG 19424 / R1)</name>
    <name type="common">Ralstonia taiwanensis (strain LMG 19424)</name>
    <dbReference type="NCBI Taxonomy" id="977880"/>
    <lineage>
        <taxon>Bacteria</taxon>
        <taxon>Pseudomonadati</taxon>
        <taxon>Pseudomonadota</taxon>
        <taxon>Betaproteobacteria</taxon>
        <taxon>Burkholderiales</taxon>
        <taxon>Burkholderiaceae</taxon>
        <taxon>Cupriavidus</taxon>
    </lineage>
</organism>
<dbReference type="Proteomes" id="UP000001692">
    <property type="component" value="Chromosome 2"/>
</dbReference>
<evidence type="ECO:0000313" key="3">
    <source>
        <dbReference type="EMBL" id="CAQ71655.1"/>
    </source>
</evidence>
<protein>
    <submittedName>
        <fullName evidence="3">Uncharacterized protein</fullName>
    </submittedName>
</protein>
<keyword evidence="1" id="KW-0472">Membrane</keyword>
<evidence type="ECO:0000313" key="4">
    <source>
        <dbReference type="Proteomes" id="UP000001692"/>
    </source>
</evidence>
<evidence type="ECO:0000256" key="2">
    <source>
        <dbReference type="SAM" id="SignalP"/>
    </source>
</evidence>